<dbReference type="EMBL" id="CM003373">
    <property type="protein sequence ID" value="KOM39466.1"/>
    <property type="molecule type" value="Genomic_DNA"/>
</dbReference>
<evidence type="ECO:0000313" key="1">
    <source>
        <dbReference type="EMBL" id="KOM39466.1"/>
    </source>
</evidence>
<organism evidence="1 2">
    <name type="scientific">Phaseolus angularis</name>
    <name type="common">Azuki bean</name>
    <name type="synonym">Vigna angularis</name>
    <dbReference type="NCBI Taxonomy" id="3914"/>
    <lineage>
        <taxon>Eukaryota</taxon>
        <taxon>Viridiplantae</taxon>
        <taxon>Streptophyta</taxon>
        <taxon>Embryophyta</taxon>
        <taxon>Tracheophyta</taxon>
        <taxon>Spermatophyta</taxon>
        <taxon>Magnoliopsida</taxon>
        <taxon>eudicotyledons</taxon>
        <taxon>Gunneridae</taxon>
        <taxon>Pentapetalae</taxon>
        <taxon>rosids</taxon>
        <taxon>fabids</taxon>
        <taxon>Fabales</taxon>
        <taxon>Fabaceae</taxon>
        <taxon>Papilionoideae</taxon>
        <taxon>50 kb inversion clade</taxon>
        <taxon>NPAAA clade</taxon>
        <taxon>indigoferoid/millettioid clade</taxon>
        <taxon>Phaseoleae</taxon>
        <taxon>Vigna</taxon>
    </lineage>
</organism>
<protein>
    <submittedName>
        <fullName evidence="1">Uncharacterized protein</fullName>
    </submittedName>
</protein>
<dbReference type="AlphaFoldDB" id="A0A0L9U9W9"/>
<gene>
    <name evidence="1" type="ORF">LR48_Vigan03g284800</name>
</gene>
<evidence type="ECO:0000313" key="2">
    <source>
        <dbReference type="Proteomes" id="UP000053144"/>
    </source>
</evidence>
<dbReference type="Gramene" id="KOM39466">
    <property type="protein sequence ID" value="KOM39466"/>
    <property type="gene ID" value="LR48_Vigan03g284800"/>
</dbReference>
<sequence length="127" mass="14494">MSTSVLGKTDVDIRFRSKRIPNIRFWPGYLLPFSQHTHTAKNAEHNTEHSTEIYALHLKKNLKLSSLTLWENAPPYLTVAPPPHCRAALSHRTAALLHCRAAHRPTAELLKEKENGYGGKMEDEKRM</sequence>
<accession>A0A0L9U9W9</accession>
<proteinExistence type="predicted"/>
<dbReference type="Proteomes" id="UP000053144">
    <property type="component" value="Chromosome 3"/>
</dbReference>
<name>A0A0L9U9W9_PHAAN</name>
<reference evidence="2" key="1">
    <citation type="journal article" date="2015" name="Proc. Natl. Acad. Sci. U.S.A.">
        <title>Genome sequencing of adzuki bean (Vigna angularis) provides insight into high starch and low fat accumulation and domestication.</title>
        <authorList>
            <person name="Yang K."/>
            <person name="Tian Z."/>
            <person name="Chen C."/>
            <person name="Luo L."/>
            <person name="Zhao B."/>
            <person name="Wang Z."/>
            <person name="Yu L."/>
            <person name="Li Y."/>
            <person name="Sun Y."/>
            <person name="Li W."/>
            <person name="Chen Y."/>
            <person name="Li Y."/>
            <person name="Zhang Y."/>
            <person name="Ai D."/>
            <person name="Zhao J."/>
            <person name="Shang C."/>
            <person name="Ma Y."/>
            <person name="Wu B."/>
            <person name="Wang M."/>
            <person name="Gao L."/>
            <person name="Sun D."/>
            <person name="Zhang P."/>
            <person name="Guo F."/>
            <person name="Wang W."/>
            <person name="Li Y."/>
            <person name="Wang J."/>
            <person name="Varshney R.K."/>
            <person name="Wang J."/>
            <person name="Ling H.Q."/>
            <person name="Wan P."/>
        </authorList>
    </citation>
    <scope>NUCLEOTIDE SEQUENCE</scope>
    <source>
        <strain evidence="2">cv. Jingnong 6</strain>
    </source>
</reference>